<dbReference type="InterPro" id="IPR036977">
    <property type="entry name" value="DNA_primase_Znf_CHC2"/>
</dbReference>
<feature type="compositionally biased region" description="Polar residues" evidence="1">
    <location>
        <begin position="13"/>
        <end position="25"/>
    </location>
</feature>
<feature type="region of interest" description="Disordered" evidence="1">
    <location>
        <begin position="118"/>
        <end position="139"/>
    </location>
</feature>
<dbReference type="GO" id="GO:0006260">
    <property type="term" value="P:DNA replication"/>
    <property type="evidence" value="ECO:0007669"/>
    <property type="project" value="InterPro"/>
</dbReference>
<dbReference type="Gene3D" id="3.90.580.10">
    <property type="entry name" value="Zinc finger, CHC2-type domain"/>
    <property type="match status" value="1"/>
</dbReference>
<evidence type="ECO:0000313" key="4">
    <source>
        <dbReference type="Proteomes" id="UP000075653"/>
    </source>
</evidence>
<feature type="compositionally biased region" description="Basic residues" evidence="1">
    <location>
        <begin position="1"/>
        <end position="12"/>
    </location>
</feature>
<dbReference type="InterPro" id="IPR034154">
    <property type="entry name" value="TOPRIM_DnaG/twinkle"/>
</dbReference>
<reference evidence="3 4" key="1">
    <citation type="submission" date="2016-01" db="EMBL/GenBank/DDBJ databases">
        <title>Genome sequence of the acidophilic iron oxidising Ferrovum strain Z-31.</title>
        <authorList>
            <person name="Poehlein A."/>
            <person name="Ullrich S.R."/>
            <person name="Schloemann M."/>
            <person name="Muehling M."/>
            <person name="Daniel R."/>
        </authorList>
    </citation>
    <scope>NUCLEOTIDE SEQUENCE [LARGE SCALE GENOMIC DNA]</scope>
    <source>
        <strain evidence="3 4">Z-31</strain>
    </source>
</reference>
<gene>
    <name evidence="3" type="ORF">FEMY_23300</name>
</gene>
<proteinExistence type="predicted"/>
<dbReference type="GO" id="GO:0008270">
    <property type="term" value="F:zinc ion binding"/>
    <property type="evidence" value="ECO:0007669"/>
    <property type="project" value="InterPro"/>
</dbReference>
<organism evidence="3 4">
    <name type="scientific">Ferrovum myxofaciens</name>
    <dbReference type="NCBI Taxonomy" id="416213"/>
    <lineage>
        <taxon>Bacteria</taxon>
        <taxon>Pseudomonadati</taxon>
        <taxon>Pseudomonadota</taxon>
        <taxon>Betaproteobacteria</taxon>
        <taxon>Ferrovales</taxon>
        <taxon>Ferrovaceae</taxon>
        <taxon>Ferrovum</taxon>
    </lineage>
</organism>
<keyword evidence="4" id="KW-1185">Reference proteome</keyword>
<name>A0A149VVA6_9PROT</name>
<dbReference type="InterPro" id="IPR009270">
    <property type="entry name" value="DUF927"/>
</dbReference>
<dbReference type="Gene3D" id="3.40.1360.10">
    <property type="match status" value="1"/>
</dbReference>
<protein>
    <recommendedName>
        <fullName evidence="2">DUF927 domain-containing protein</fullName>
    </recommendedName>
</protein>
<sequence>MNKNKMFPKRTSHTTSRQGTDPEQPDIFTQANDLALRNMDNFVDWLGLETQHQGKEIQFLNPKREDDNFGSASINSETGIWADFAEGDAAKGADCVSFVAYLRDLSQMEAANLIIEDFTGSTPPTTPTAQQAPKDEGTRLHPIPANAPPVPESFYNKMGSPSMTFTYKNTEGNTLGHILRFDLPSGEKTIRPLTLWDVNGTIQWKMKGFPVPHPLYNLDQLAARPDDPVLVVEGEKSADAARSLFPNYVVTTAMHGAKSVDKADLSPLLGREVLIWPDNDEAGHGYASKIGQTLLEQDSLANVRVLKQLAYLPELGEDGQLKPQTEALPQGFDAADAVQMGWTAELLAFIPPDELSEVVTSEKDQLNEYRSGNFVINDTGVFAIKQKNGDEVLVRICSRLDIVALSRDSNNANWGLLTKFKDHDGHLHEKAIPKELLSGTGEAYRQVLLNSGLDIDMKQKDSLTMYFMEAQPESRVLCVNTIGWHNNVFVLPSKTFGQNDQRVILQTPDIDRTSSFGIRGELAEWQQFIGMKCIGNSRLILAVCIALTGPFLKVLSVENGGFHFRGQSSSGKTKALSVAASIWGGKGMVRSWRTTGNAIESLAVEHNDTVLCLDELGQVLPSEAGDIAYTLGNGQSKSRANRFGHAKPTGKWRLLFISTGEIGLGDHMAANGGQVRAGQEIRLLDIPSDASSGMGIFENIHQADTAQQFADSLQTMVETYHGTVGAALLDLITQPYELDRAAYFIDESATSFVSSYVPNNAHGQICRAAMRFGVVAGVGEYCIEKGLLPWHAGDATHAVSLCFSAWLETRGGNVAAEEVRALAQVREYIERNGESRFTLMQQGIEDNTGDRTERNQDD</sequence>
<comment type="caution">
    <text evidence="3">The sequence shown here is derived from an EMBL/GenBank/DDBJ whole genome shotgun (WGS) entry which is preliminary data.</text>
</comment>
<dbReference type="PATRIC" id="fig|1789004.3.peg.2456"/>
<accession>A0A149VVA6</accession>
<feature type="region of interest" description="Disordered" evidence="1">
    <location>
        <begin position="839"/>
        <end position="858"/>
    </location>
</feature>
<dbReference type="Pfam" id="PF06048">
    <property type="entry name" value="DUF927"/>
    <property type="match status" value="1"/>
</dbReference>
<evidence type="ECO:0000259" key="2">
    <source>
        <dbReference type="Pfam" id="PF06048"/>
    </source>
</evidence>
<dbReference type="EMBL" id="LRRD01000108">
    <property type="protein sequence ID" value="KXW57151.1"/>
    <property type="molecule type" value="Genomic_DNA"/>
</dbReference>
<dbReference type="SUPFAM" id="SSF57783">
    <property type="entry name" value="Zinc beta-ribbon"/>
    <property type="match status" value="1"/>
</dbReference>
<dbReference type="Proteomes" id="UP000075653">
    <property type="component" value="Unassembled WGS sequence"/>
</dbReference>
<evidence type="ECO:0000256" key="1">
    <source>
        <dbReference type="SAM" id="MobiDB-lite"/>
    </source>
</evidence>
<feature type="domain" description="DUF927" evidence="2">
    <location>
        <begin position="375"/>
        <end position="648"/>
    </location>
</feature>
<feature type="compositionally biased region" description="Basic and acidic residues" evidence="1">
    <location>
        <begin position="848"/>
        <end position="858"/>
    </location>
</feature>
<feature type="region of interest" description="Disordered" evidence="1">
    <location>
        <begin position="1"/>
        <end position="25"/>
    </location>
</feature>
<dbReference type="GO" id="GO:0003677">
    <property type="term" value="F:DNA binding"/>
    <property type="evidence" value="ECO:0007669"/>
    <property type="project" value="InterPro"/>
</dbReference>
<dbReference type="RefSeq" id="WP_062188593.1">
    <property type="nucleotide sequence ID" value="NZ_LRRD01000108.1"/>
</dbReference>
<dbReference type="AlphaFoldDB" id="A0A149VVA6"/>
<dbReference type="CDD" id="cd01029">
    <property type="entry name" value="TOPRIM_primases"/>
    <property type="match status" value="1"/>
</dbReference>
<evidence type="ECO:0000313" key="3">
    <source>
        <dbReference type="EMBL" id="KXW57151.1"/>
    </source>
</evidence>